<feature type="compositionally biased region" description="Polar residues" evidence="1">
    <location>
        <begin position="18"/>
        <end position="27"/>
    </location>
</feature>
<dbReference type="Proteomes" id="UP001286313">
    <property type="component" value="Unassembled WGS sequence"/>
</dbReference>
<feature type="compositionally biased region" description="Polar residues" evidence="1">
    <location>
        <begin position="1"/>
        <end position="11"/>
    </location>
</feature>
<dbReference type="AlphaFoldDB" id="A0AAE1FEU0"/>
<gene>
    <name evidence="2" type="ORF">Pcinc_023174</name>
</gene>
<proteinExistence type="predicted"/>
<accession>A0AAE1FEU0</accession>
<feature type="region of interest" description="Disordered" evidence="1">
    <location>
        <begin position="1"/>
        <end position="39"/>
    </location>
</feature>
<evidence type="ECO:0000313" key="2">
    <source>
        <dbReference type="EMBL" id="KAK3871697.1"/>
    </source>
</evidence>
<evidence type="ECO:0000256" key="1">
    <source>
        <dbReference type="SAM" id="MobiDB-lite"/>
    </source>
</evidence>
<protein>
    <submittedName>
        <fullName evidence="2">Uncharacterized protein</fullName>
    </submittedName>
</protein>
<organism evidence="2 3">
    <name type="scientific">Petrolisthes cinctipes</name>
    <name type="common">Flat porcelain crab</name>
    <dbReference type="NCBI Taxonomy" id="88211"/>
    <lineage>
        <taxon>Eukaryota</taxon>
        <taxon>Metazoa</taxon>
        <taxon>Ecdysozoa</taxon>
        <taxon>Arthropoda</taxon>
        <taxon>Crustacea</taxon>
        <taxon>Multicrustacea</taxon>
        <taxon>Malacostraca</taxon>
        <taxon>Eumalacostraca</taxon>
        <taxon>Eucarida</taxon>
        <taxon>Decapoda</taxon>
        <taxon>Pleocyemata</taxon>
        <taxon>Anomura</taxon>
        <taxon>Galatheoidea</taxon>
        <taxon>Porcellanidae</taxon>
        <taxon>Petrolisthes</taxon>
    </lineage>
</organism>
<dbReference type="EMBL" id="JAWQEG010002480">
    <property type="protein sequence ID" value="KAK3871697.1"/>
    <property type="molecule type" value="Genomic_DNA"/>
</dbReference>
<reference evidence="2" key="1">
    <citation type="submission" date="2023-10" db="EMBL/GenBank/DDBJ databases">
        <title>Genome assemblies of two species of porcelain crab, Petrolisthes cinctipes and Petrolisthes manimaculis (Anomura: Porcellanidae).</title>
        <authorList>
            <person name="Angst P."/>
        </authorList>
    </citation>
    <scope>NUCLEOTIDE SEQUENCE</scope>
    <source>
        <strain evidence="2">PB745_01</strain>
        <tissue evidence="2">Gill</tissue>
    </source>
</reference>
<comment type="caution">
    <text evidence="2">The sequence shown here is derived from an EMBL/GenBank/DDBJ whole genome shotgun (WGS) entry which is preliminary data.</text>
</comment>
<sequence>MPNNETLNSSIEALESVPPTTDPNNSMDPTRSPDPPTSTNYLEKIQRQQLIETCQSLTSTPKPSSIEPLTSTALFSNIIVVVTTTPSSGTSLTTTLVPYMYTTLPPVLHGSRTKPLVLSVSSSTSLTHSISPIP</sequence>
<keyword evidence="3" id="KW-1185">Reference proteome</keyword>
<evidence type="ECO:0000313" key="3">
    <source>
        <dbReference type="Proteomes" id="UP001286313"/>
    </source>
</evidence>
<name>A0AAE1FEU0_PETCI</name>